<proteinExistence type="predicted"/>
<accession>A0ABQ1UC54</accession>
<dbReference type="Proteomes" id="UP000632273">
    <property type="component" value="Unassembled WGS sequence"/>
</dbReference>
<evidence type="ECO:0000313" key="1">
    <source>
        <dbReference type="EMBL" id="GGF15247.1"/>
    </source>
</evidence>
<protein>
    <submittedName>
        <fullName evidence="1">Uncharacterized protein</fullName>
    </submittedName>
</protein>
<organism evidence="1 2">
    <name type="scientific">Hymenobacter cavernae</name>
    <dbReference type="NCBI Taxonomy" id="2044852"/>
    <lineage>
        <taxon>Bacteria</taxon>
        <taxon>Pseudomonadati</taxon>
        <taxon>Bacteroidota</taxon>
        <taxon>Cytophagia</taxon>
        <taxon>Cytophagales</taxon>
        <taxon>Hymenobacteraceae</taxon>
        <taxon>Hymenobacter</taxon>
    </lineage>
</organism>
<evidence type="ECO:0000313" key="2">
    <source>
        <dbReference type="Proteomes" id="UP000632273"/>
    </source>
</evidence>
<keyword evidence="2" id="KW-1185">Reference proteome</keyword>
<dbReference type="PROSITE" id="PS51257">
    <property type="entry name" value="PROKAR_LIPOPROTEIN"/>
    <property type="match status" value="1"/>
</dbReference>
<reference evidence="2" key="1">
    <citation type="journal article" date="2019" name="Int. J. Syst. Evol. Microbiol.">
        <title>The Global Catalogue of Microorganisms (GCM) 10K type strain sequencing project: providing services to taxonomists for standard genome sequencing and annotation.</title>
        <authorList>
            <consortium name="The Broad Institute Genomics Platform"/>
            <consortium name="The Broad Institute Genome Sequencing Center for Infectious Disease"/>
            <person name="Wu L."/>
            <person name="Ma J."/>
        </authorList>
    </citation>
    <scope>NUCLEOTIDE SEQUENCE [LARGE SCALE GENOMIC DNA]</scope>
    <source>
        <strain evidence="2">CGMCC 1.15197</strain>
    </source>
</reference>
<dbReference type="EMBL" id="BMHT01000005">
    <property type="protein sequence ID" value="GGF15247.1"/>
    <property type="molecule type" value="Genomic_DNA"/>
</dbReference>
<gene>
    <name evidence="1" type="ORF">GCM10011383_28140</name>
</gene>
<name>A0ABQ1UC54_9BACT</name>
<sequence length="99" mass="10707">MRTLLLPSLLLLGLLSCKEQEQMEPLCITPATVKDLTGLDGCGYVLVLSSGQRLEPRGSVWQDFPKKDGQSVQVAYHSVSGASICMVGDLVELECITPK</sequence>
<comment type="caution">
    <text evidence="1">The sequence shown here is derived from an EMBL/GenBank/DDBJ whole genome shotgun (WGS) entry which is preliminary data.</text>
</comment>